<keyword evidence="25" id="KW-1185">Reference proteome</keyword>
<organism evidence="24 25">
    <name type="scientific">Cryptotermes secundus</name>
    <dbReference type="NCBI Taxonomy" id="105785"/>
    <lineage>
        <taxon>Eukaryota</taxon>
        <taxon>Metazoa</taxon>
        <taxon>Ecdysozoa</taxon>
        <taxon>Arthropoda</taxon>
        <taxon>Hexapoda</taxon>
        <taxon>Insecta</taxon>
        <taxon>Pterygota</taxon>
        <taxon>Neoptera</taxon>
        <taxon>Polyneoptera</taxon>
        <taxon>Dictyoptera</taxon>
        <taxon>Blattodea</taxon>
        <taxon>Blattoidea</taxon>
        <taxon>Termitoidae</taxon>
        <taxon>Kalotermitidae</taxon>
        <taxon>Cryptotermitinae</taxon>
        <taxon>Cryptotermes</taxon>
    </lineage>
</organism>
<evidence type="ECO:0000256" key="12">
    <source>
        <dbReference type="ARBA" id="ARBA00022989"/>
    </source>
</evidence>
<dbReference type="InterPro" id="IPR024571">
    <property type="entry name" value="ERAP1-like_C_dom"/>
</dbReference>
<feature type="domain" description="Aminopeptidase N-like N-terminal" evidence="23">
    <location>
        <begin position="11"/>
        <end position="192"/>
    </location>
</feature>
<evidence type="ECO:0000259" key="21">
    <source>
        <dbReference type="Pfam" id="PF01433"/>
    </source>
</evidence>
<evidence type="ECO:0000256" key="3">
    <source>
        <dbReference type="ARBA" id="ARBA00010136"/>
    </source>
</evidence>
<feature type="active site" description="Proton acceptor" evidence="17">
    <location>
        <position position="300"/>
    </location>
</feature>
<dbReference type="PANTHER" id="PTHR11533:SF18">
    <property type="entry name" value="FI02158P"/>
    <property type="match status" value="1"/>
</dbReference>
<evidence type="ECO:0000256" key="10">
    <source>
        <dbReference type="ARBA" id="ARBA00022801"/>
    </source>
</evidence>
<dbReference type="GO" id="GO:0008237">
    <property type="term" value="F:metallopeptidase activity"/>
    <property type="evidence" value="ECO:0007669"/>
    <property type="project" value="UniProtKB-KW"/>
</dbReference>
<keyword evidence="10 20" id="KW-0378">Hydrolase</keyword>
<dbReference type="InterPro" id="IPR045357">
    <property type="entry name" value="Aminopeptidase_N-like_N"/>
</dbReference>
<evidence type="ECO:0000256" key="8">
    <source>
        <dbReference type="ARBA" id="ARBA00022723"/>
    </source>
</evidence>
<keyword evidence="15" id="KW-0325">Glycoprotein</keyword>
<dbReference type="InterPro" id="IPR014782">
    <property type="entry name" value="Peptidase_M1_dom"/>
</dbReference>
<dbReference type="PANTHER" id="PTHR11533">
    <property type="entry name" value="PROTEASE M1 ZINC METALLOPROTEASE"/>
    <property type="match status" value="1"/>
</dbReference>
<dbReference type="InterPro" id="IPR034016">
    <property type="entry name" value="M1_APN-typ"/>
</dbReference>
<evidence type="ECO:0000259" key="23">
    <source>
        <dbReference type="Pfam" id="PF17900"/>
    </source>
</evidence>
<evidence type="ECO:0000256" key="14">
    <source>
        <dbReference type="ARBA" id="ARBA00023136"/>
    </source>
</evidence>
<dbReference type="InterPro" id="IPR042097">
    <property type="entry name" value="Aminopeptidase_N-like_N_sf"/>
</dbReference>
<evidence type="ECO:0000256" key="11">
    <source>
        <dbReference type="ARBA" id="ARBA00022833"/>
    </source>
</evidence>
<evidence type="ECO:0000256" key="6">
    <source>
        <dbReference type="ARBA" id="ARBA00022670"/>
    </source>
</evidence>
<dbReference type="SUPFAM" id="SSF55486">
    <property type="entry name" value="Metalloproteases ('zincins'), catalytic domain"/>
    <property type="match status" value="1"/>
</dbReference>
<dbReference type="GO" id="GO:0005615">
    <property type="term" value="C:extracellular space"/>
    <property type="evidence" value="ECO:0007669"/>
    <property type="project" value="TreeGrafter"/>
</dbReference>
<dbReference type="InterPro" id="IPR050344">
    <property type="entry name" value="Peptidase_M1_aminopeptidases"/>
</dbReference>
<dbReference type="CDD" id="cd09601">
    <property type="entry name" value="M1_APN-Q_like"/>
    <property type="match status" value="1"/>
</dbReference>
<accession>A0A2J7QZR1</accession>
<keyword evidence="5" id="KW-0336">GPI-anchor</keyword>
<dbReference type="FunFam" id="1.10.390.10:FF:000016">
    <property type="entry name" value="Glutamyl aminopeptidase"/>
    <property type="match status" value="1"/>
</dbReference>
<feature type="domain" description="Peptidase M1 membrane alanine aminopeptidase" evidence="21">
    <location>
        <begin position="227"/>
        <end position="452"/>
    </location>
</feature>
<evidence type="ECO:0000313" key="25">
    <source>
        <dbReference type="Proteomes" id="UP000235965"/>
    </source>
</evidence>
<dbReference type="InterPro" id="IPR027268">
    <property type="entry name" value="Peptidase_M4/M1_CTD_sf"/>
</dbReference>
<comment type="caution">
    <text evidence="24">The sequence shown here is derived from an EMBL/GenBank/DDBJ whole genome shotgun (WGS) entry which is preliminary data.</text>
</comment>
<dbReference type="Pfam" id="PF17900">
    <property type="entry name" value="Peptidase_M1_N"/>
    <property type="match status" value="1"/>
</dbReference>
<dbReference type="FunFam" id="2.60.40.1910:FF:000008">
    <property type="entry name" value="Aminopeptidase"/>
    <property type="match status" value="1"/>
</dbReference>
<keyword evidence="14" id="KW-0472">Membrane</keyword>
<evidence type="ECO:0000256" key="13">
    <source>
        <dbReference type="ARBA" id="ARBA00023049"/>
    </source>
</evidence>
<sequence>MGCICGQQEWIDVRVLQESSQLILHSSELQILTVSVKPLMENETLEALPFPEGQIRNYNYHDNWNKTLLLDPESGTVRVFAQLRAGVRYRLHFLYKGHLSNTLTGFYKSSYKDSHNKTRWLASTTFEPNEARRAFPCFDEPGFKARFQVNLASRDDAVALSNMPRRSLHNKTGARGWVWNRFEETPPMSPYLVAFFVGWLESRETRTANGTPFRVWARPEVMAQTQYALDIGPRILDFFSSLLGVPDPLPKQDVLALPHFVADALENWGLVSFGEKYLLHDVGVSPASRKQQVASIVSHELAHSWFGNMVSVSWWEDIWLNEGFATYFSAMGTNHVDPKWDTFSVTSVTAFLKVFSVDSLQSSHALTIPIGHQSELRQIFDTLTYYKGYYLLRMLNHTLGQETFLSGCRQYIRQHKFGVVNQRDLWKALTLQAHKNGSLAPGLELYRLMNTWTLRPGFPVVTVGRNYTTRSATVTQARFERPMEDVEARVGQAEFWWVPITYTSEPELDFDSTRPRLWLDPAMNETNLTDMPGPDHWVLFNVQAAGLYRVNYDLRNWKLISEFLNSNKYTDISVLNRALLLDDAMNLARVGLLPYEVALNVSSYLHHETHYLPWKAALHNLDYIARMLRLTDGITGYRRFILYLVQPQFRELGFEPNQNDSYLRSLQRKEMVRWACLTGDHVCVQKATTLFKSWMDGKLNPYLQRSVQMGSGVKSADSVAVFKAVASTDTGFNIAKEFFINNAEIIEKAYLQRSVQMGSGVKSADSVAVFKAVASTDTGFNIAKEFFINNAEIIEKAVGPVHLEQILEIIASRMNQPRHLKQPLHLPNLSPCDFFFWGHLKDKVYNSNPLTEELKENIHWEIANIPVEPLLLVGGLSTCRETAFSGPSVICEMLTISFQTLSAKRNIDSLAKFMCTSQPVVHRSP</sequence>
<dbReference type="Pfam" id="PF11838">
    <property type="entry name" value="ERAP1_C"/>
    <property type="match status" value="1"/>
</dbReference>
<feature type="binding site" evidence="18">
    <location>
        <position position="322"/>
    </location>
    <ligand>
        <name>Zn(2+)</name>
        <dbReference type="ChEBI" id="CHEBI:29105"/>
        <note>catalytic</note>
    </ligand>
</feature>
<evidence type="ECO:0000256" key="7">
    <source>
        <dbReference type="ARBA" id="ARBA00022692"/>
    </source>
</evidence>
<feature type="domain" description="ERAP1-like C-terminal" evidence="22">
    <location>
        <begin position="537"/>
        <end position="822"/>
    </location>
</feature>
<dbReference type="InParanoid" id="A0A2J7QZR1"/>
<feature type="site" description="Transition state stabilizer" evidence="19">
    <location>
        <position position="385"/>
    </location>
</feature>
<dbReference type="SUPFAM" id="SSF63737">
    <property type="entry name" value="Leukotriene A4 hydrolase N-terminal domain"/>
    <property type="match status" value="1"/>
</dbReference>
<keyword evidence="12" id="KW-1133">Transmembrane helix</keyword>
<gene>
    <name evidence="24" type="ORF">B7P43_G01128</name>
</gene>
<dbReference type="STRING" id="105785.A0A2J7QZR1"/>
<keyword evidence="20" id="KW-0031">Aminopeptidase</keyword>
<feature type="binding site" evidence="18">
    <location>
        <position position="299"/>
    </location>
    <ligand>
        <name>Zn(2+)</name>
        <dbReference type="ChEBI" id="CHEBI:29105"/>
        <note>catalytic</note>
    </ligand>
</feature>
<dbReference type="EMBL" id="NEVH01009067">
    <property type="protein sequence ID" value="PNF34055.1"/>
    <property type="molecule type" value="Genomic_DNA"/>
</dbReference>
<evidence type="ECO:0000256" key="15">
    <source>
        <dbReference type="ARBA" id="ARBA00023180"/>
    </source>
</evidence>
<keyword evidence="16" id="KW-0449">Lipoprotein</keyword>
<dbReference type="GO" id="GO:0005737">
    <property type="term" value="C:cytoplasm"/>
    <property type="evidence" value="ECO:0007669"/>
    <property type="project" value="TreeGrafter"/>
</dbReference>
<evidence type="ECO:0000256" key="20">
    <source>
        <dbReference type="RuleBase" id="RU364040"/>
    </source>
</evidence>
<dbReference type="GO" id="GO:0005886">
    <property type="term" value="C:plasma membrane"/>
    <property type="evidence" value="ECO:0007669"/>
    <property type="project" value="UniProtKB-SubCell"/>
</dbReference>
<dbReference type="InterPro" id="IPR001930">
    <property type="entry name" value="Peptidase_M1"/>
</dbReference>
<keyword evidence="13 20" id="KW-0482">Metalloprotease</keyword>
<keyword evidence="6 20" id="KW-0645">Protease</keyword>
<dbReference type="Gene3D" id="2.60.40.1910">
    <property type="match status" value="1"/>
</dbReference>
<evidence type="ECO:0000256" key="18">
    <source>
        <dbReference type="PIRSR" id="PIRSR634016-3"/>
    </source>
</evidence>
<feature type="binding site" evidence="18">
    <location>
        <position position="303"/>
    </location>
    <ligand>
        <name>Zn(2+)</name>
        <dbReference type="ChEBI" id="CHEBI:29105"/>
        <note>catalytic</note>
    </ligand>
</feature>
<keyword evidence="4" id="KW-1003">Cell membrane</keyword>
<comment type="similarity">
    <text evidence="3 20">Belongs to the peptidase M1 family.</text>
</comment>
<proteinExistence type="inferred from homology"/>
<dbReference type="PRINTS" id="PR00756">
    <property type="entry name" value="ALADIPTASE"/>
</dbReference>
<keyword evidence="8 18" id="KW-0479">Metal-binding</keyword>
<evidence type="ECO:0000256" key="4">
    <source>
        <dbReference type="ARBA" id="ARBA00022475"/>
    </source>
</evidence>
<reference evidence="24 25" key="1">
    <citation type="submission" date="2017-12" db="EMBL/GenBank/DDBJ databases">
        <title>Hemimetabolous genomes reveal molecular basis of termite eusociality.</title>
        <authorList>
            <person name="Harrison M.C."/>
            <person name="Jongepier E."/>
            <person name="Robertson H.M."/>
            <person name="Arning N."/>
            <person name="Bitard-Feildel T."/>
            <person name="Chao H."/>
            <person name="Childers C.P."/>
            <person name="Dinh H."/>
            <person name="Doddapaneni H."/>
            <person name="Dugan S."/>
            <person name="Gowin J."/>
            <person name="Greiner C."/>
            <person name="Han Y."/>
            <person name="Hu H."/>
            <person name="Hughes D.S.T."/>
            <person name="Huylmans A.-K."/>
            <person name="Kemena C."/>
            <person name="Kremer L.P.M."/>
            <person name="Lee S.L."/>
            <person name="Lopez-Ezquerra A."/>
            <person name="Mallet L."/>
            <person name="Monroy-Kuhn J.M."/>
            <person name="Moser A."/>
            <person name="Murali S.C."/>
            <person name="Muzny D.M."/>
            <person name="Otani S."/>
            <person name="Piulachs M.-D."/>
            <person name="Poelchau M."/>
            <person name="Qu J."/>
            <person name="Schaub F."/>
            <person name="Wada-Katsumata A."/>
            <person name="Worley K.C."/>
            <person name="Xie Q."/>
            <person name="Ylla G."/>
            <person name="Poulsen M."/>
            <person name="Gibbs R.A."/>
            <person name="Schal C."/>
            <person name="Richards S."/>
            <person name="Belles X."/>
            <person name="Korb J."/>
            <person name="Bornberg-Bauer E."/>
        </authorList>
    </citation>
    <scope>NUCLEOTIDE SEQUENCE [LARGE SCALE GENOMIC DNA]</scope>
    <source>
        <tissue evidence="24">Whole body</tissue>
    </source>
</reference>
<dbReference type="Gene3D" id="1.10.390.10">
    <property type="entry name" value="Neutral Protease Domain 2"/>
    <property type="match status" value="1"/>
</dbReference>
<dbReference type="Gene3D" id="1.25.50.20">
    <property type="match status" value="1"/>
</dbReference>
<evidence type="ECO:0000256" key="17">
    <source>
        <dbReference type="PIRSR" id="PIRSR634016-1"/>
    </source>
</evidence>
<dbReference type="GO" id="GO:0004177">
    <property type="term" value="F:aminopeptidase activity"/>
    <property type="evidence" value="ECO:0007669"/>
    <property type="project" value="UniProtKB-KW"/>
</dbReference>
<protein>
    <recommendedName>
        <fullName evidence="20">Aminopeptidase</fullName>
        <ecNumber evidence="20">3.4.11.-</ecNumber>
    </recommendedName>
</protein>
<comment type="cofactor">
    <cofactor evidence="18 20">
        <name>Zn(2+)</name>
        <dbReference type="ChEBI" id="CHEBI:29105"/>
    </cofactor>
    <text evidence="18 20">Binds 1 zinc ion per subunit.</text>
</comment>
<evidence type="ECO:0000256" key="1">
    <source>
        <dbReference type="ARBA" id="ARBA00004167"/>
    </source>
</evidence>
<evidence type="ECO:0000256" key="19">
    <source>
        <dbReference type="PIRSR" id="PIRSR634016-4"/>
    </source>
</evidence>
<evidence type="ECO:0000313" key="24">
    <source>
        <dbReference type="EMBL" id="PNF34055.1"/>
    </source>
</evidence>
<keyword evidence="9" id="KW-0732">Signal</keyword>
<evidence type="ECO:0000256" key="16">
    <source>
        <dbReference type="ARBA" id="ARBA00023288"/>
    </source>
</evidence>
<evidence type="ECO:0000256" key="2">
    <source>
        <dbReference type="ARBA" id="ARBA00004609"/>
    </source>
</evidence>
<comment type="subcellular location">
    <subcellularLocation>
        <location evidence="2">Cell membrane</location>
        <topology evidence="2">Lipid-anchor</topology>
        <topology evidence="2">GPI-anchor</topology>
    </subcellularLocation>
    <subcellularLocation>
        <location evidence="1">Membrane</location>
        <topology evidence="1">Single-pass membrane protein</topology>
    </subcellularLocation>
</comment>
<keyword evidence="11 18" id="KW-0862">Zinc</keyword>
<keyword evidence="7" id="KW-0812">Transmembrane</keyword>
<dbReference type="Proteomes" id="UP000235965">
    <property type="component" value="Unassembled WGS sequence"/>
</dbReference>
<evidence type="ECO:0000259" key="22">
    <source>
        <dbReference type="Pfam" id="PF11838"/>
    </source>
</evidence>
<name>A0A2J7QZR1_9NEOP</name>
<dbReference type="AlphaFoldDB" id="A0A2J7QZR1"/>
<dbReference type="Gene3D" id="2.60.40.1730">
    <property type="entry name" value="tricorn interacting facor f3 domain"/>
    <property type="match status" value="1"/>
</dbReference>
<dbReference type="GO" id="GO:0098552">
    <property type="term" value="C:side of membrane"/>
    <property type="evidence" value="ECO:0007669"/>
    <property type="project" value="UniProtKB-KW"/>
</dbReference>
<dbReference type="GO" id="GO:0008270">
    <property type="term" value="F:zinc ion binding"/>
    <property type="evidence" value="ECO:0007669"/>
    <property type="project" value="UniProtKB-UniRule"/>
</dbReference>
<evidence type="ECO:0000256" key="9">
    <source>
        <dbReference type="ARBA" id="ARBA00022729"/>
    </source>
</evidence>
<dbReference type="OrthoDB" id="510539at2759"/>
<dbReference type="Pfam" id="PF01433">
    <property type="entry name" value="Peptidase_M1"/>
    <property type="match status" value="1"/>
</dbReference>
<evidence type="ECO:0000256" key="5">
    <source>
        <dbReference type="ARBA" id="ARBA00022622"/>
    </source>
</evidence>
<dbReference type="GO" id="GO:0006508">
    <property type="term" value="P:proteolysis"/>
    <property type="evidence" value="ECO:0007669"/>
    <property type="project" value="UniProtKB-KW"/>
</dbReference>
<dbReference type="EC" id="3.4.11.-" evidence="20"/>